<dbReference type="HOGENOM" id="CLU_026673_0_0_1"/>
<proteinExistence type="inferred from homology"/>
<protein>
    <recommendedName>
        <fullName evidence="6">Alcohol dehydrogenase-like C-terminal domain-containing protein</fullName>
    </recommendedName>
</protein>
<organism evidence="7 8">
    <name type="scientific">Exophiala aquamarina CBS 119918</name>
    <dbReference type="NCBI Taxonomy" id="1182545"/>
    <lineage>
        <taxon>Eukaryota</taxon>
        <taxon>Fungi</taxon>
        <taxon>Dikarya</taxon>
        <taxon>Ascomycota</taxon>
        <taxon>Pezizomycotina</taxon>
        <taxon>Eurotiomycetes</taxon>
        <taxon>Chaetothyriomycetidae</taxon>
        <taxon>Chaetothyriales</taxon>
        <taxon>Herpotrichiellaceae</taxon>
        <taxon>Exophiala</taxon>
    </lineage>
</organism>
<dbReference type="VEuPathDB" id="FungiDB:A1O9_00869"/>
<dbReference type="PANTHER" id="PTHR43350">
    <property type="entry name" value="NAD-DEPENDENT ALCOHOL DEHYDROGENASE"/>
    <property type="match status" value="1"/>
</dbReference>
<keyword evidence="8" id="KW-1185">Reference proteome</keyword>
<gene>
    <name evidence="7" type="ORF">A1O9_00869</name>
</gene>
<keyword evidence="5" id="KW-0560">Oxidoreductase</keyword>
<dbReference type="InterPro" id="IPR036291">
    <property type="entry name" value="NAD(P)-bd_dom_sf"/>
</dbReference>
<keyword evidence="3" id="KW-0479">Metal-binding</keyword>
<dbReference type="GO" id="GO:0046872">
    <property type="term" value="F:metal ion binding"/>
    <property type="evidence" value="ECO:0007669"/>
    <property type="project" value="UniProtKB-KW"/>
</dbReference>
<name>A0A072Q4R1_9EURO</name>
<dbReference type="STRING" id="1182545.A0A072Q4R1"/>
<reference evidence="7 8" key="1">
    <citation type="submission" date="2013-03" db="EMBL/GenBank/DDBJ databases">
        <title>The Genome Sequence of Exophiala aquamarina CBS 119918.</title>
        <authorList>
            <consortium name="The Broad Institute Genomics Platform"/>
            <person name="Cuomo C."/>
            <person name="de Hoog S."/>
            <person name="Gorbushina A."/>
            <person name="Walker B."/>
            <person name="Young S.K."/>
            <person name="Zeng Q."/>
            <person name="Gargeya S."/>
            <person name="Fitzgerald M."/>
            <person name="Haas B."/>
            <person name="Abouelleil A."/>
            <person name="Allen A.W."/>
            <person name="Alvarado L."/>
            <person name="Arachchi H.M."/>
            <person name="Berlin A.M."/>
            <person name="Chapman S.B."/>
            <person name="Gainer-Dewar J."/>
            <person name="Goldberg J."/>
            <person name="Griggs A."/>
            <person name="Gujja S."/>
            <person name="Hansen M."/>
            <person name="Howarth C."/>
            <person name="Imamovic A."/>
            <person name="Ireland A."/>
            <person name="Larimer J."/>
            <person name="McCowan C."/>
            <person name="Murphy C."/>
            <person name="Pearson M."/>
            <person name="Poon T.W."/>
            <person name="Priest M."/>
            <person name="Roberts A."/>
            <person name="Saif S."/>
            <person name="Shea T."/>
            <person name="Sisk P."/>
            <person name="Sykes S."/>
            <person name="Wortman J."/>
            <person name="Nusbaum C."/>
            <person name="Birren B."/>
        </authorList>
    </citation>
    <scope>NUCLEOTIDE SEQUENCE [LARGE SCALE GENOMIC DNA]</scope>
    <source>
        <strain evidence="7 8">CBS 119918</strain>
    </source>
</reference>
<dbReference type="CDD" id="cd05188">
    <property type="entry name" value="MDR"/>
    <property type="match status" value="1"/>
</dbReference>
<evidence type="ECO:0000313" key="7">
    <source>
        <dbReference type="EMBL" id="KEF62895.1"/>
    </source>
</evidence>
<dbReference type="InterPro" id="IPR013149">
    <property type="entry name" value="ADH-like_C"/>
</dbReference>
<dbReference type="InterPro" id="IPR011032">
    <property type="entry name" value="GroES-like_sf"/>
</dbReference>
<evidence type="ECO:0000313" key="8">
    <source>
        <dbReference type="Proteomes" id="UP000027920"/>
    </source>
</evidence>
<dbReference type="SUPFAM" id="SSF50129">
    <property type="entry name" value="GroES-like"/>
    <property type="match status" value="1"/>
</dbReference>
<dbReference type="RefSeq" id="XP_013265485.1">
    <property type="nucleotide sequence ID" value="XM_013410031.1"/>
</dbReference>
<evidence type="ECO:0000256" key="3">
    <source>
        <dbReference type="ARBA" id="ARBA00022723"/>
    </source>
</evidence>
<evidence type="ECO:0000256" key="2">
    <source>
        <dbReference type="ARBA" id="ARBA00008072"/>
    </source>
</evidence>
<evidence type="ECO:0000256" key="4">
    <source>
        <dbReference type="ARBA" id="ARBA00022833"/>
    </source>
</evidence>
<evidence type="ECO:0000259" key="6">
    <source>
        <dbReference type="Pfam" id="PF00107"/>
    </source>
</evidence>
<dbReference type="Proteomes" id="UP000027920">
    <property type="component" value="Unassembled WGS sequence"/>
</dbReference>
<dbReference type="GeneID" id="25275819"/>
<dbReference type="SUPFAM" id="SSF51735">
    <property type="entry name" value="NAD(P)-binding Rossmann-fold domains"/>
    <property type="match status" value="1"/>
</dbReference>
<dbReference type="Gene3D" id="3.40.50.720">
    <property type="entry name" value="NAD(P)-binding Rossmann-like Domain"/>
    <property type="match status" value="1"/>
</dbReference>
<comment type="caution">
    <text evidence="7">The sequence shown here is derived from an EMBL/GenBank/DDBJ whole genome shotgun (WGS) entry which is preliminary data.</text>
</comment>
<evidence type="ECO:0000256" key="5">
    <source>
        <dbReference type="ARBA" id="ARBA00023002"/>
    </source>
</evidence>
<dbReference type="Pfam" id="PF00107">
    <property type="entry name" value="ADH_zinc_N"/>
    <property type="match status" value="1"/>
</dbReference>
<dbReference type="OrthoDB" id="5407715at2759"/>
<evidence type="ECO:0000256" key="1">
    <source>
        <dbReference type="ARBA" id="ARBA00001947"/>
    </source>
</evidence>
<comment type="similarity">
    <text evidence="2">Belongs to the zinc-containing alcohol dehydrogenase family.</text>
</comment>
<dbReference type="GO" id="GO:0016491">
    <property type="term" value="F:oxidoreductase activity"/>
    <property type="evidence" value="ECO:0007669"/>
    <property type="project" value="UniProtKB-KW"/>
</dbReference>
<dbReference type="EMBL" id="AMGV01000001">
    <property type="protein sequence ID" value="KEF62895.1"/>
    <property type="molecule type" value="Genomic_DNA"/>
</dbReference>
<accession>A0A072Q4R1</accession>
<sequence>MSLEFLPPLPEPKFVSIFSALPMSSSTKNRGLWLESHAEHPKLVDLPVPKAGAGSVVVRVLATWLPPYTAGIHDGTLSVFNLFLPLVPNPSNVGRIHEIGPDAVSLKVGDLVYTTAWIKARDDPEITILQGHHGGEGPGGAKLMQGEWRDGAMQQFQKVPLENVFVLDETRLCHELGYSAAELMELPVHTMAYGALCEAGNLQPGETVIIGPATGTFGPASVELALASGANVVALGRNKAKLEGLKEQLHDHSRLRCVVMTGDVKEDADAIIDATPSKRGAELFNDWSSATLMDPPYLQAAIRALKSEGRVVLSGAPSGNINAPYAYTMHKNIRIIGKMMCDRRGIQSTIELISSGYFKVGSKAGAVTSTFTLDQHDEAFRYAAEKGGWKNYTFMTPNSE</sequence>
<dbReference type="AlphaFoldDB" id="A0A072Q4R1"/>
<keyword evidence="4" id="KW-0862">Zinc</keyword>
<comment type="cofactor">
    <cofactor evidence="1">
        <name>Zn(2+)</name>
        <dbReference type="ChEBI" id="CHEBI:29105"/>
    </cofactor>
</comment>
<dbReference type="PANTHER" id="PTHR43350:SF17">
    <property type="entry name" value="NAD-DEPENDENT ALCOHOL DEHYDROGENASE"/>
    <property type="match status" value="1"/>
</dbReference>
<dbReference type="Gene3D" id="3.90.180.10">
    <property type="entry name" value="Medium-chain alcohol dehydrogenases, catalytic domain"/>
    <property type="match status" value="1"/>
</dbReference>
<feature type="domain" description="Alcohol dehydrogenase-like C-terminal" evidence="6">
    <location>
        <begin position="220"/>
        <end position="354"/>
    </location>
</feature>